<protein>
    <submittedName>
        <fullName evidence="5">RNA polymerase I-specific transcription initiation factor RRN6-like protein</fullName>
    </submittedName>
</protein>
<evidence type="ECO:0000313" key="5">
    <source>
        <dbReference type="EMBL" id="KAL2840844.1"/>
    </source>
</evidence>
<sequence>MDENTANPLQYGDVGKPLYHPDTQSWSFPRSLRPAPRITYTGMTKIVRPSLYTSTSSSSTLDKSFLAEGYPELVPGYRLAHSPSVTTARAEACNPLTSTLFDFGRAVDIGIDTSGRLSIPIVAFASGECGNAISFRTIADDTVDMLQSTMTELQVPTIGNADTVEWATGGAPIRQICSSISEDESASFVAVRSNSTAIFRPLYRRTPTPVPTRRDSNGIASGYLISRLDPGFLMEISSSHTGGVPHADVKFNPWNQKQLAIVDESGHWGIWELRNQRNANTWIAACVASGSLPWVGSKSQTTGTVRRHDGWLAIDWVGDARHIVVCDRRCSILYRLEDGQTQSSVIELGLGRKSEWILGIRRSTCRSSQVFILTNCRLLWVDATSALITSHADSKPSLYPRLSWRHFRDSDDTTLQMTSLAVDEDFYVILFSRLTQLVLAFHCPISPKHTDYPEYAPDPFILEVPPSPEDSEPLPKAVTFSTLVFREIAPTIKGAAYPHPDLIFIKAFLLDSSLRVQESIYCKISSGLSDEDNSRGRDILRVSHQRVARSRKQALNRLRDFIVDDWDESALGAETSDRGVDNLASLTDSQFAFDYTRIYAVVTGALGLLSGGDKESARVSFQISLQELMNEISDHDHPGRSTGRTAYVNPRSETWHNQSNQSCSRLEFSGRTPLLDDIDQNAQDLRPFLSRAASNQLSLGGTSHLLVHPYDPLTSPESQQTQLADVSKLDLVEIYDRLVNHWLVDLPPDIPGRTRIAKEKAIRHFVADIVLGQIIAVRRRSEAELASNLNNGDGLLPSRPIDSLATSSEAANEQSSYGLSRQMGDTVTSSSSAHRDFTVPSHLAGTLPPFAALSAYTSFKSPRPMSRNTERILNHWKPGLDPALYSFTTEEPQSAARLKASRHRSRKKLSMSMKSLSIEPSVPLPAASSPVRPAREWGSQPDNNSQPPTVRLQSSQVMEDLPMTQIERGAFGGREAVKKSVIKAKKKKRAAGF</sequence>
<evidence type="ECO:0000313" key="6">
    <source>
        <dbReference type="Proteomes" id="UP001610444"/>
    </source>
</evidence>
<feature type="compositionally biased region" description="Basic residues" evidence="1">
    <location>
        <begin position="899"/>
        <end position="909"/>
    </location>
</feature>
<dbReference type="GeneID" id="98152410"/>
<feature type="compositionally biased region" description="Polar residues" evidence="1">
    <location>
        <begin position="804"/>
        <end position="832"/>
    </location>
</feature>
<gene>
    <name evidence="5" type="ORF">BJX68DRAFT_183347</name>
</gene>
<dbReference type="Proteomes" id="UP001610444">
    <property type="component" value="Unassembled WGS sequence"/>
</dbReference>
<accession>A0ABR4JLC7</accession>
<dbReference type="Pfam" id="PF10214">
    <property type="entry name" value="Rrn6_beta-prop"/>
    <property type="match status" value="1"/>
</dbReference>
<organism evidence="5 6">
    <name type="scientific">Aspergillus pseudodeflectus</name>
    <dbReference type="NCBI Taxonomy" id="176178"/>
    <lineage>
        <taxon>Eukaryota</taxon>
        <taxon>Fungi</taxon>
        <taxon>Dikarya</taxon>
        <taxon>Ascomycota</taxon>
        <taxon>Pezizomycotina</taxon>
        <taxon>Eurotiomycetes</taxon>
        <taxon>Eurotiomycetidae</taxon>
        <taxon>Eurotiales</taxon>
        <taxon>Aspergillaceae</taxon>
        <taxon>Aspergillus</taxon>
        <taxon>Aspergillus subgen. Nidulantes</taxon>
    </lineage>
</organism>
<dbReference type="InterPro" id="IPR048535">
    <property type="entry name" value="RRN6_beta-prop"/>
</dbReference>
<dbReference type="Pfam" id="PF20640">
    <property type="entry name" value="Rrn6_HB"/>
    <property type="match status" value="1"/>
</dbReference>
<feature type="region of interest" description="Disordered" evidence="1">
    <location>
        <begin position="895"/>
        <end position="956"/>
    </location>
</feature>
<dbReference type="EMBL" id="JBFXLR010000062">
    <property type="protein sequence ID" value="KAL2840844.1"/>
    <property type="molecule type" value="Genomic_DNA"/>
</dbReference>
<dbReference type="PANTHER" id="PTHR28221">
    <property type="entry name" value="RNA POLYMERASE I-SPECIFIC TRANSCRIPTION INITIATION FACTOR RRN6"/>
    <property type="match status" value="1"/>
</dbReference>
<dbReference type="InterPro" id="IPR048536">
    <property type="entry name" value="Rrn6_K-rich"/>
</dbReference>
<dbReference type="InterPro" id="IPR048537">
    <property type="entry name" value="RRN6_HB"/>
</dbReference>
<feature type="compositionally biased region" description="Polar residues" evidence="1">
    <location>
        <begin position="940"/>
        <end position="956"/>
    </location>
</feature>
<evidence type="ECO:0000256" key="1">
    <source>
        <dbReference type="SAM" id="MobiDB-lite"/>
    </source>
</evidence>
<dbReference type="RefSeq" id="XP_070894264.1">
    <property type="nucleotide sequence ID" value="XM_071037246.1"/>
</dbReference>
<feature type="region of interest" description="Disordered" evidence="1">
    <location>
        <begin position="788"/>
        <end position="833"/>
    </location>
</feature>
<keyword evidence="6" id="KW-1185">Reference proteome</keyword>
<evidence type="ECO:0000259" key="2">
    <source>
        <dbReference type="Pfam" id="PF10214"/>
    </source>
</evidence>
<feature type="compositionally biased region" description="Low complexity" evidence="1">
    <location>
        <begin position="910"/>
        <end position="932"/>
    </location>
</feature>
<comment type="caution">
    <text evidence="5">The sequence shown here is derived from an EMBL/GenBank/DDBJ whole genome shotgun (WGS) entry which is preliminary data.</text>
</comment>
<feature type="domain" description="RRN6 beta-propeller" evidence="2">
    <location>
        <begin position="94"/>
        <end position="465"/>
    </location>
</feature>
<name>A0ABR4JLC7_9EURO</name>
<dbReference type="InterPro" id="IPR019350">
    <property type="entry name" value="RNA_pol_I-sp_TIF_RRN6-like"/>
</dbReference>
<proteinExistence type="predicted"/>
<dbReference type="PANTHER" id="PTHR28221:SF2">
    <property type="entry name" value="RNA POLYMERASE I-SPECIFIC TRANSCRIPTION INITIATION FACTOR RRN6"/>
    <property type="match status" value="1"/>
</dbReference>
<evidence type="ECO:0000259" key="3">
    <source>
        <dbReference type="Pfam" id="PF20639"/>
    </source>
</evidence>
<evidence type="ECO:0000259" key="4">
    <source>
        <dbReference type="Pfam" id="PF20640"/>
    </source>
</evidence>
<dbReference type="Pfam" id="PF20639">
    <property type="entry name" value="Rrn6_K-rich"/>
    <property type="match status" value="1"/>
</dbReference>
<feature type="domain" description="RRN6 K-rich C-terminal" evidence="3">
    <location>
        <begin position="870"/>
        <end position="993"/>
    </location>
</feature>
<feature type="domain" description="RRN6 helical bundle" evidence="4">
    <location>
        <begin position="560"/>
        <end position="774"/>
    </location>
</feature>
<reference evidence="5 6" key="1">
    <citation type="submission" date="2024-07" db="EMBL/GenBank/DDBJ databases">
        <title>Section-level genome sequencing and comparative genomics of Aspergillus sections Usti and Cavernicolus.</title>
        <authorList>
            <consortium name="Lawrence Berkeley National Laboratory"/>
            <person name="Nybo J.L."/>
            <person name="Vesth T.C."/>
            <person name="Theobald S."/>
            <person name="Frisvad J.C."/>
            <person name="Larsen T.O."/>
            <person name="Kjaerboelling I."/>
            <person name="Rothschild-Mancinelli K."/>
            <person name="Lyhne E.K."/>
            <person name="Kogle M.E."/>
            <person name="Barry K."/>
            <person name="Clum A."/>
            <person name="Na H."/>
            <person name="Ledsgaard L."/>
            <person name="Lin J."/>
            <person name="Lipzen A."/>
            <person name="Kuo A."/>
            <person name="Riley R."/>
            <person name="Mondo S."/>
            <person name="LaButti K."/>
            <person name="Haridas S."/>
            <person name="Pangalinan J."/>
            <person name="Salamov A.A."/>
            <person name="Simmons B.A."/>
            <person name="Magnuson J.K."/>
            <person name="Chen J."/>
            <person name="Drula E."/>
            <person name="Henrissat B."/>
            <person name="Wiebenga A."/>
            <person name="Lubbers R.J."/>
            <person name="Gomes A.C."/>
            <person name="Macurrencykelacurrency M.R."/>
            <person name="Stajich J."/>
            <person name="Grigoriev I.V."/>
            <person name="Mortensen U.H."/>
            <person name="De vries R.P."/>
            <person name="Baker S.E."/>
            <person name="Andersen M.R."/>
        </authorList>
    </citation>
    <scope>NUCLEOTIDE SEQUENCE [LARGE SCALE GENOMIC DNA]</scope>
    <source>
        <strain evidence="5 6">CBS 756.74</strain>
    </source>
</reference>